<dbReference type="Pfam" id="PF08352">
    <property type="entry name" value="oligo_HPY"/>
    <property type="match status" value="1"/>
</dbReference>
<organism evidence="7 8">
    <name type="scientific">Duganella vulcania</name>
    <dbReference type="NCBI Taxonomy" id="2692166"/>
    <lineage>
        <taxon>Bacteria</taxon>
        <taxon>Pseudomonadati</taxon>
        <taxon>Pseudomonadota</taxon>
        <taxon>Betaproteobacteria</taxon>
        <taxon>Burkholderiales</taxon>
        <taxon>Oxalobacteraceae</taxon>
        <taxon>Telluria group</taxon>
        <taxon>Duganella</taxon>
    </lineage>
</organism>
<dbReference type="PANTHER" id="PTHR43776:SF7">
    <property type="entry name" value="D,D-DIPEPTIDE TRANSPORT ATP-BINDING PROTEIN DDPF-RELATED"/>
    <property type="match status" value="1"/>
</dbReference>
<dbReference type="Gene3D" id="3.40.50.300">
    <property type="entry name" value="P-loop containing nucleotide triphosphate hydrolases"/>
    <property type="match status" value="2"/>
</dbReference>
<dbReference type="InterPro" id="IPR050319">
    <property type="entry name" value="ABC_transp_ATP-bind"/>
</dbReference>
<sequence>MTALVTVSGLQVMARNDEGEESAIVKGVDFSIERGEVLALIGESGSGKTTIALSLMGYARSGCRIAGGSVRIGEQQVLELGERELAGLRGRTVAYIAQSASSAFNPAKTLMDQVIEGAAIHRCMPREAARAKAIGLFRALALPDPEHVGERYPHQVSGGQLQRVMAAMAFITDPALVILDEPTTALDVTTQIEVLRAFRDVVRQLGTTAVYVSHDLAVVAQMADRIVVLRHGEVRENGATTQMLLAPAHDYTRSLLAAAEPPIRPLGQPPATLPGSAPLLQIRGLVAGYGAPDRDGLPSKRILSDINLVIPRGATLGVIGESGSGKTTLARVVAGMLPIARGSVLLDGVPLVGGAGRSREQYQRVQFVFQNADTALNPAHTISQILGRPLQFYHHFKGDAQRKRVLRLLDLVQLPASVMERLPGELSGGQKQRVNLARALAADPDLILCDEITSALDTVVAASILDLMAELRRELKVSYMFISHDINTVRAICDEIVVLYAGSHVESRERHAAPDAPYHPYSQLLVNSVPKLRQGWLDEVCGRGADVLPGLLPQASASAGLCTFLPRCRVRIDGQCNLTAPPRQQLNDGGSILCHHTPAALQQLQAPFHQIEEVA</sequence>
<dbReference type="InterPro" id="IPR017871">
    <property type="entry name" value="ABC_transporter-like_CS"/>
</dbReference>
<evidence type="ECO:0000259" key="6">
    <source>
        <dbReference type="PROSITE" id="PS50893"/>
    </source>
</evidence>
<dbReference type="SMART" id="SM00382">
    <property type="entry name" value="AAA"/>
    <property type="match status" value="2"/>
</dbReference>
<comment type="similarity">
    <text evidence="1">Belongs to the ABC transporter superfamily.</text>
</comment>
<proteinExistence type="inferred from homology"/>
<name>A0A845GDK9_9BURK</name>
<dbReference type="PROSITE" id="PS50893">
    <property type="entry name" value="ABC_TRANSPORTER_2"/>
    <property type="match status" value="2"/>
</dbReference>
<gene>
    <name evidence="7" type="ORF">GTP91_28125</name>
</gene>
<accession>A0A845GDK9</accession>
<dbReference type="GO" id="GO:0005524">
    <property type="term" value="F:ATP binding"/>
    <property type="evidence" value="ECO:0007669"/>
    <property type="project" value="UniProtKB-KW"/>
</dbReference>
<dbReference type="InterPro" id="IPR003439">
    <property type="entry name" value="ABC_transporter-like_ATP-bd"/>
</dbReference>
<protein>
    <submittedName>
        <fullName evidence="7">ATP-binding cassette domain-containing protein</fullName>
    </submittedName>
</protein>
<keyword evidence="3" id="KW-0472">Membrane</keyword>
<dbReference type="InterPro" id="IPR003593">
    <property type="entry name" value="AAA+_ATPase"/>
</dbReference>
<reference evidence="7 8" key="1">
    <citation type="submission" date="2020-01" db="EMBL/GenBank/DDBJ databases">
        <title>Novel species isolated from a subtropical stream in China.</title>
        <authorList>
            <person name="Lu H."/>
        </authorList>
    </citation>
    <scope>NUCLEOTIDE SEQUENCE [LARGE SCALE GENOMIC DNA]</scope>
    <source>
        <strain evidence="7 8">FT82W</strain>
    </source>
</reference>
<evidence type="ECO:0000256" key="5">
    <source>
        <dbReference type="ARBA" id="ARBA00022840"/>
    </source>
</evidence>
<dbReference type="GO" id="GO:0055085">
    <property type="term" value="P:transmembrane transport"/>
    <property type="evidence" value="ECO:0007669"/>
    <property type="project" value="UniProtKB-ARBA"/>
</dbReference>
<dbReference type="FunFam" id="3.40.50.300:FF:002585">
    <property type="entry name" value="Glutathione import ATP-binding protein GsiA"/>
    <property type="match status" value="1"/>
</dbReference>
<dbReference type="InterPro" id="IPR027417">
    <property type="entry name" value="P-loop_NTPase"/>
</dbReference>
<dbReference type="CDD" id="cd03257">
    <property type="entry name" value="ABC_NikE_OppD_transporters"/>
    <property type="match status" value="2"/>
</dbReference>
<keyword evidence="2" id="KW-0813">Transport</keyword>
<dbReference type="GO" id="GO:0016887">
    <property type="term" value="F:ATP hydrolysis activity"/>
    <property type="evidence" value="ECO:0007669"/>
    <property type="project" value="InterPro"/>
</dbReference>
<dbReference type="GO" id="GO:0015833">
    <property type="term" value="P:peptide transport"/>
    <property type="evidence" value="ECO:0007669"/>
    <property type="project" value="InterPro"/>
</dbReference>
<dbReference type="RefSeq" id="WP_161099725.1">
    <property type="nucleotide sequence ID" value="NZ_WWCW01000158.1"/>
</dbReference>
<keyword evidence="3" id="KW-1003">Cell membrane</keyword>
<dbReference type="PROSITE" id="PS00211">
    <property type="entry name" value="ABC_TRANSPORTER_1"/>
    <property type="match status" value="1"/>
</dbReference>
<dbReference type="Proteomes" id="UP000470302">
    <property type="component" value="Unassembled WGS sequence"/>
</dbReference>
<dbReference type="AlphaFoldDB" id="A0A845GDK9"/>
<keyword evidence="4" id="KW-0547">Nucleotide-binding</keyword>
<dbReference type="SUPFAM" id="SSF52540">
    <property type="entry name" value="P-loop containing nucleoside triphosphate hydrolases"/>
    <property type="match status" value="2"/>
</dbReference>
<evidence type="ECO:0000256" key="3">
    <source>
        <dbReference type="ARBA" id="ARBA00022475"/>
    </source>
</evidence>
<dbReference type="Pfam" id="PF00005">
    <property type="entry name" value="ABC_tran"/>
    <property type="match status" value="2"/>
</dbReference>
<dbReference type="InterPro" id="IPR013563">
    <property type="entry name" value="Oligopep_ABC_C"/>
</dbReference>
<feature type="domain" description="ABC transporter" evidence="6">
    <location>
        <begin position="7"/>
        <end position="256"/>
    </location>
</feature>
<evidence type="ECO:0000256" key="2">
    <source>
        <dbReference type="ARBA" id="ARBA00022448"/>
    </source>
</evidence>
<evidence type="ECO:0000313" key="7">
    <source>
        <dbReference type="EMBL" id="MYM91028.1"/>
    </source>
</evidence>
<evidence type="ECO:0000256" key="4">
    <source>
        <dbReference type="ARBA" id="ARBA00022741"/>
    </source>
</evidence>
<evidence type="ECO:0000313" key="8">
    <source>
        <dbReference type="Proteomes" id="UP000470302"/>
    </source>
</evidence>
<evidence type="ECO:0000256" key="1">
    <source>
        <dbReference type="ARBA" id="ARBA00005417"/>
    </source>
</evidence>
<dbReference type="EMBL" id="WWCW01000158">
    <property type="protein sequence ID" value="MYM91028.1"/>
    <property type="molecule type" value="Genomic_DNA"/>
</dbReference>
<keyword evidence="5 7" id="KW-0067">ATP-binding</keyword>
<comment type="caution">
    <text evidence="7">The sequence shown here is derived from an EMBL/GenBank/DDBJ whole genome shotgun (WGS) entry which is preliminary data.</text>
</comment>
<dbReference type="PANTHER" id="PTHR43776">
    <property type="entry name" value="TRANSPORT ATP-BINDING PROTEIN"/>
    <property type="match status" value="1"/>
</dbReference>
<feature type="domain" description="ABC transporter" evidence="6">
    <location>
        <begin position="280"/>
        <end position="526"/>
    </location>
</feature>